<proteinExistence type="predicted"/>
<feature type="transmembrane region" description="Helical" evidence="1">
    <location>
        <begin position="20"/>
        <end position="44"/>
    </location>
</feature>
<gene>
    <name evidence="2" type="ORF">H9Q78_13270</name>
</gene>
<feature type="transmembrane region" description="Helical" evidence="1">
    <location>
        <begin position="135"/>
        <end position="156"/>
    </location>
</feature>
<dbReference type="RefSeq" id="WP_249302347.1">
    <property type="nucleotide sequence ID" value="NZ_CP060634.1"/>
</dbReference>
<dbReference type="KEGG" id="qdo:H9Q78_13270"/>
<keyword evidence="1" id="KW-1133">Transmembrane helix</keyword>
<protein>
    <submittedName>
        <fullName evidence="2">Uncharacterized protein</fullName>
    </submittedName>
</protein>
<keyword evidence="1" id="KW-0812">Transmembrane</keyword>
<accession>A0A7G9G3K2</accession>
<evidence type="ECO:0000313" key="2">
    <source>
        <dbReference type="EMBL" id="QNM05384.1"/>
    </source>
</evidence>
<feature type="transmembrane region" description="Helical" evidence="1">
    <location>
        <begin position="212"/>
        <end position="234"/>
    </location>
</feature>
<keyword evidence="3" id="KW-1185">Reference proteome</keyword>
<organism evidence="2 3">
    <name type="scientific">Qiania dongpingensis</name>
    <dbReference type="NCBI Taxonomy" id="2763669"/>
    <lineage>
        <taxon>Bacteria</taxon>
        <taxon>Bacillati</taxon>
        <taxon>Bacillota</taxon>
        <taxon>Clostridia</taxon>
        <taxon>Lachnospirales</taxon>
        <taxon>Lachnospiraceae</taxon>
        <taxon>Qiania</taxon>
    </lineage>
</organism>
<dbReference type="AlphaFoldDB" id="A0A7G9G3K2"/>
<name>A0A7G9G3K2_9FIRM</name>
<feature type="transmembrane region" description="Helical" evidence="1">
    <location>
        <begin position="56"/>
        <end position="72"/>
    </location>
</feature>
<sequence length="240" mass="26651">MKKLKSIIRYECMTSFKYIWIFYAIQYAAVSLITLIIGISTGSFEEVGTNSLEVNTLVYVGILGVLGFKEDFKMLIQNGFTRKYIYTATFSMFCFISGSMALVDTAAGNIIHHFNHGYSSLYGGIYGYENIVMNWLWLFLVYVMVCSLLYIGILVINKAGKAISIYLGVAVGGIVLLIIALFRYVFSAGTVSNILEFSAKAMGFMTDGTINHLFPVLTLLLAIVILGSGSYAVIRRTELR</sequence>
<feature type="transmembrane region" description="Helical" evidence="1">
    <location>
        <begin position="84"/>
        <end position="103"/>
    </location>
</feature>
<feature type="transmembrane region" description="Helical" evidence="1">
    <location>
        <begin position="163"/>
        <end position="186"/>
    </location>
</feature>
<evidence type="ECO:0000313" key="3">
    <source>
        <dbReference type="Proteomes" id="UP000515823"/>
    </source>
</evidence>
<dbReference type="Proteomes" id="UP000515823">
    <property type="component" value="Chromosome"/>
</dbReference>
<evidence type="ECO:0000256" key="1">
    <source>
        <dbReference type="SAM" id="Phobius"/>
    </source>
</evidence>
<reference evidence="2 3" key="1">
    <citation type="submission" date="2020-08" db="EMBL/GenBank/DDBJ databases">
        <authorList>
            <person name="Liu C."/>
            <person name="Sun Q."/>
        </authorList>
    </citation>
    <scope>NUCLEOTIDE SEQUENCE [LARGE SCALE GENOMIC DNA]</scope>
    <source>
        <strain evidence="2 3">NSJ-38</strain>
    </source>
</reference>
<keyword evidence="1" id="KW-0472">Membrane</keyword>
<dbReference type="EMBL" id="CP060634">
    <property type="protein sequence ID" value="QNM05384.1"/>
    <property type="molecule type" value="Genomic_DNA"/>
</dbReference>